<keyword evidence="1" id="KW-0732">Signal</keyword>
<feature type="chain" id="PRO_5010161610" description="SnoaL-like domain-containing protein" evidence="1">
    <location>
        <begin position="23"/>
        <end position="165"/>
    </location>
</feature>
<keyword evidence="4" id="KW-1185">Reference proteome</keyword>
<dbReference type="EMBL" id="FNGY01000001">
    <property type="protein sequence ID" value="SDL55203.1"/>
    <property type="molecule type" value="Genomic_DNA"/>
</dbReference>
<evidence type="ECO:0000256" key="1">
    <source>
        <dbReference type="SAM" id="SignalP"/>
    </source>
</evidence>
<evidence type="ECO:0000313" key="3">
    <source>
        <dbReference type="EMBL" id="SDL55203.1"/>
    </source>
</evidence>
<dbReference type="CDD" id="cd00531">
    <property type="entry name" value="NTF2_like"/>
    <property type="match status" value="1"/>
</dbReference>
<reference evidence="4" key="1">
    <citation type="submission" date="2016-10" db="EMBL/GenBank/DDBJ databases">
        <authorList>
            <person name="Varghese N."/>
            <person name="Submissions S."/>
        </authorList>
    </citation>
    <scope>NUCLEOTIDE SEQUENCE [LARGE SCALE GENOMIC DNA]</scope>
    <source>
        <strain evidence="4">DSM 19110</strain>
    </source>
</reference>
<evidence type="ECO:0000259" key="2">
    <source>
        <dbReference type="Pfam" id="PF12680"/>
    </source>
</evidence>
<feature type="signal peptide" evidence="1">
    <location>
        <begin position="1"/>
        <end position="22"/>
    </location>
</feature>
<evidence type="ECO:0000313" key="4">
    <source>
        <dbReference type="Proteomes" id="UP000183200"/>
    </source>
</evidence>
<dbReference type="AlphaFoldDB" id="A0A1G9L0B1"/>
<accession>A0A1G9L0B1</accession>
<dbReference type="SUPFAM" id="SSF54427">
    <property type="entry name" value="NTF2-like"/>
    <property type="match status" value="1"/>
</dbReference>
<feature type="domain" description="SnoaL-like" evidence="2">
    <location>
        <begin position="52"/>
        <end position="154"/>
    </location>
</feature>
<name>A0A1G9L0B1_9SPHI</name>
<dbReference type="InterPro" id="IPR032710">
    <property type="entry name" value="NTF2-like_dom_sf"/>
</dbReference>
<protein>
    <recommendedName>
        <fullName evidence="2">SnoaL-like domain-containing protein</fullName>
    </recommendedName>
</protein>
<dbReference type="Pfam" id="PF12680">
    <property type="entry name" value="SnoaL_2"/>
    <property type="match status" value="1"/>
</dbReference>
<dbReference type="Gene3D" id="3.10.450.50">
    <property type="match status" value="1"/>
</dbReference>
<proteinExistence type="predicted"/>
<dbReference type="InterPro" id="IPR011944">
    <property type="entry name" value="Steroid_delta5-4_isomerase"/>
</dbReference>
<dbReference type="OrthoDB" id="6491893at2"/>
<dbReference type="NCBIfam" id="TIGR02246">
    <property type="entry name" value="SgcJ/EcaC family oxidoreductase"/>
    <property type="match status" value="1"/>
</dbReference>
<dbReference type="RefSeq" id="WP_083361661.1">
    <property type="nucleotide sequence ID" value="NZ_FNGY01000001.1"/>
</dbReference>
<organism evidence="3 4">
    <name type="scientific">Pedobacter steynii</name>
    <dbReference type="NCBI Taxonomy" id="430522"/>
    <lineage>
        <taxon>Bacteria</taxon>
        <taxon>Pseudomonadati</taxon>
        <taxon>Bacteroidota</taxon>
        <taxon>Sphingobacteriia</taxon>
        <taxon>Sphingobacteriales</taxon>
        <taxon>Sphingobacteriaceae</taxon>
        <taxon>Pedobacter</taxon>
    </lineage>
</organism>
<gene>
    <name evidence="3" type="ORF">SAMN05421820_101718</name>
</gene>
<dbReference type="Proteomes" id="UP000183200">
    <property type="component" value="Unassembled WGS sequence"/>
</dbReference>
<sequence length="165" mass="18776">MIRKSILLLSLLMTAGLANVNAQYKKQLNHNTKKTIKMETAKTAIEKLLFNYQDALNASDVNKVLPLYTTDGVFMPQGGPSAIGQEQLKGAYEYVFKNLQLSIRFQIDEIVIVNEDYAFARTISRGTQLIHATGVKGEEENRELFVLQRANGEWKISRYIFNKMK</sequence>
<dbReference type="InterPro" id="IPR037401">
    <property type="entry name" value="SnoaL-like"/>
</dbReference>